<evidence type="ECO:0000313" key="5">
    <source>
        <dbReference type="Proteomes" id="UP000051547"/>
    </source>
</evidence>
<gene>
    <name evidence="4" type="ORF">ABR72_01655</name>
</gene>
<evidence type="ECO:0000259" key="3">
    <source>
        <dbReference type="Pfam" id="PF00483"/>
    </source>
</evidence>
<dbReference type="Gene3D" id="3.90.550.10">
    <property type="entry name" value="Spore Coat Polysaccharide Biosynthesis Protein SpsA, Chain A"/>
    <property type="match status" value="1"/>
</dbReference>
<dbReference type="CDD" id="cd06422">
    <property type="entry name" value="NTP_transferase_like_1"/>
    <property type="match status" value="1"/>
</dbReference>
<dbReference type="Pfam" id="PF00483">
    <property type="entry name" value="NTP_transferase"/>
    <property type="match status" value="1"/>
</dbReference>
<evidence type="ECO:0000256" key="2">
    <source>
        <dbReference type="ARBA" id="ARBA00022695"/>
    </source>
</evidence>
<keyword evidence="1" id="KW-0808">Transferase</keyword>
<dbReference type="InterPro" id="IPR050065">
    <property type="entry name" value="GlmU-like"/>
</dbReference>
<dbReference type="InterPro" id="IPR005835">
    <property type="entry name" value="NTP_transferase_dom"/>
</dbReference>
<name>A0A0R2TEF3_9GAMM</name>
<dbReference type="InterPro" id="IPR054790">
    <property type="entry name" value="MurU"/>
</dbReference>
<organism evidence="4 5">
    <name type="scientific">OM182 bacterium BACL3 MAG-120920-bin41</name>
    <dbReference type="NCBI Taxonomy" id="1655580"/>
    <lineage>
        <taxon>Bacteria</taxon>
        <taxon>Pseudomonadati</taxon>
        <taxon>Pseudomonadota</taxon>
        <taxon>Gammaproteobacteria</taxon>
        <taxon>OMG group</taxon>
        <taxon>OM182 clade</taxon>
    </lineage>
</organism>
<reference evidence="4 5" key="1">
    <citation type="submission" date="2015-10" db="EMBL/GenBank/DDBJ databases">
        <title>Metagenome-Assembled Genomes uncover a global brackish microbiome.</title>
        <authorList>
            <person name="Hugerth L.W."/>
            <person name="Larsson J."/>
            <person name="Alneberg J."/>
            <person name="Lindh M.V."/>
            <person name="Legrand C."/>
            <person name="Pinhassi J."/>
            <person name="Andersson A.F."/>
        </authorList>
    </citation>
    <scope>NUCLEOTIDE SEQUENCE [LARGE SCALE GENOMIC DNA]</scope>
    <source>
        <strain evidence="4">BACL4 MAG-120920-bin41</strain>
    </source>
</reference>
<sequence length="243" mass="25492">MRAMILAAGLGKRMHPLTQNTPKPLLKVAGKTLIEHQLARLQRAGITNVVINHSYLGSQIETALGDGAHYGLSINYSAEPVRLETAGGIIEALPLLQEPSFVVVNADIWCDFDVASLAPVVAQLAAGSDDLAFLVLVDNASHNPKGDFSLDESGRVGLPSDATQQAPGCVTNENLTFSGISVLSRALFAGCGPGPRPLLPLLLAAIEAGKVGGVHHRGLWVDVGTPERLAEVEAICRSEGEPT</sequence>
<dbReference type="EMBL" id="LIBE01000047">
    <property type="protein sequence ID" value="KRO85351.1"/>
    <property type="molecule type" value="Genomic_DNA"/>
</dbReference>
<evidence type="ECO:0000313" key="4">
    <source>
        <dbReference type="EMBL" id="KRO85351.1"/>
    </source>
</evidence>
<feature type="domain" description="Nucleotidyl transferase" evidence="3">
    <location>
        <begin position="3"/>
        <end position="148"/>
    </location>
</feature>
<dbReference type="AlphaFoldDB" id="A0A0R2TEF3"/>
<dbReference type="SUPFAM" id="SSF53448">
    <property type="entry name" value="Nucleotide-diphospho-sugar transferases"/>
    <property type="match status" value="1"/>
</dbReference>
<dbReference type="GO" id="GO:0016779">
    <property type="term" value="F:nucleotidyltransferase activity"/>
    <property type="evidence" value="ECO:0007669"/>
    <property type="project" value="UniProtKB-KW"/>
</dbReference>
<dbReference type="Proteomes" id="UP000051547">
    <property type="component" value="Unassembled WGS sequence"/>
</dbReference>
<dbReference type="PANTHER" id="PTHR43584">
    <property type="entry name" value="NUCLEOTIDYL TRANSFERASE"/>
    <property type="match status" value="1"/>
</dbReference>
<keyword evidence="2" id="KW-0548">Nucleotidyltransferase</keyword>
<dbReference type="NCBIfam" id="NF045761">
    <property type="entry name" value="NAMPUrTaseMurU"/>
    <property type="match status" value="1"/>
</dbReference>
<dbReference type="PANTHER" id="PTHR43584:SF8">
    <property type="entry name" value="N-ACETYLMURAMATE ALPHA-1-PHOSPHATE URIDYLYLTRANSFERASE"/>
    <property type="match status" value="1"/>
</dbReference>
<accession>A0A0R2TEF3</accession>
<comment type="caution">
    <text evidence="4">The sequence shown here is derived from an EMBL/GenBank/DDBJ whole genome shotgun (WGS) entry which is preliminary data.</text>
</comment>
<evidence type="ECO:0000256" key="1">
    <source>
        <dbReference type="ARBA" id="ARBA00022679"/>
    </source>
</evidence>
<protein>
    <recommendedName>
        <fullName evidence="3">Nucleotidyl transferase domain-containing protein</fullName>
    </recommendedName>
</protein>
<dbReference type="InterPro" id="IPR029044">
    <property type="entry name" value="Nucleotide-diphossugar_trans"/>
</dbReference>
<proteinExistence type="predicted"/>